<organism evidence="1 2">
    <name type="scientific">Ancylobacter amanitiformis</name>
    <dbReference type="NCBI Taxonomy" id="217069"/>
    <lineage>
        <taxon>Bacteria</taxon>
        <taxon>Pseudomonadati</taxon>
        <taxon>Pseudomonadota</taxon>
        <taxon>Alphaproteobacteria</taxon>
        <taxon>Hyphomicrobiales</taxon>
        <taxon>Xanthobacteraceae</taxon>
        <taxon>Ancylobacter</taxon>
    </lineage>
</organism>
<keyword evidence="2" id="KW-1185">Reference proteome</keyword>
<dbReference type="EMBL" id="JAUSVR010000004">
    <property type="protein sequence ID" value="MDQ0510910.1"/>
    <property type="molecule type" value="Genomic_DNA"/>
</dbReference>
<name>A0ABU0LQD7_9HYPH</name>
<evidence type="ECO:0000313" key="1">
    <source>
        <dbReference type="EMBL" id="MDQ0510910.1"/>
    </source>
</evidence>
<protein>
    <submittedName>
        <fullName evidence="1">Uncharacterized protein</fullName>
    </submittedName>
</protein>
<evidence type="ECO:0000313" key="2">
    <source>
        <dbReference type="Proteomes" id="UP001235094"/>
    </source>
</evidence>
<dbReference type="Proteomes" id="UP001235094">
    <property type="component" value="Unassembled WGS sequence"/>
</dbReference>
<reference evidence="1 2" key="1">
    <citation type="submission" date="2023-07" db="EMBL/GenBank/DDBJ databases">
        <title>Genomic Encyclopedia of Type Strains, Phase IV (KMG-IV): sequencing the most valuable type-strain genomes for metagenomic binning, comparative biology and taxonomic classification.</title>
        <authorList>
            <person name="Goeker M."/>
        </authorList>
    </citation>
    <scope>NUCLEOTIDE SEQUENCE [LARGE SCALE GENOMIC DNA]</scope>
    <source>
        <strain evidence="1 2">DSM 15561</strain>
    </source>
</reference>
<accession>A0ABU0LQD7</accession>
<dbReference type="RefSeq" id="WP_306889626.1">
    <property type="nucleotide sequence ID" value="NZ_JAUSVR010000004.1"/>
</dbReference>
<sequence length="200" mass="22114">MNFTSATVTLKSMSPYSQSYDHGLPMLKGEDKGDYDRRNFMSKAHFNAAGHLVIPAVAIHQALVAAAKYSKRQIPGQGKATWTAKFKSGLILAEDIDTGIPRSEVGFIDVKCDSKGMTGAQKSTTVTRRFPQVPSWSARFDIWIVDPIITEEVFREMVDIAGLFVGIGRWRPEMSGGMNGRFSLAGLEWHDNREFVAKAA</sequence>
<proteinExistence type="predicted"/>
<comment type="caution">
    <text evidence="1">The sequence shown here is derived from an EMBL/GenBank/DDBJ whole genome shotgun (WGS) entry which is preliminary data.</text>
</comment>
<gene>
    <name evidence="1" type="ORF">QOZ99_001798</name>
</gene>